<feature type="region of interest" description="Disordered" evidence="1">
    <location>
        <begin position="33"/>
        <end position="59"/>
    </location>
</feature>
<keyword evidence="3" id="KW-1185">Reference proteome</keyword>
<dbReference type="EMBL" id="BTGU01000002">
    <property type="protein sequence ID" value="GMN27363.1"/>
    <property type="molecule type" value="Genomic_DNA"/>
</dbReference>
<proteinExistence type="predicted"/>
<evidence type="ECO:0000256" key="1">
    <source>
        <dbReference type="SAM" id="MobiDB-lite"/>
    </source>
</evidence>
<gene>
    <name evidence="2" type="ORF">TIFTF001_001617</name>
</gene>
<name>A0AA87Z0X7_FICCA</name>
<accession>A0AA87Z0X7</accession>
<evidence type="ECO:0000313" key="3">
    <source>
        <dbReference type="Proteomes" id="UP001187192"/>
    </source>
</evidence>
<sequence length="59" mass="6100">MERWGEGGSGLATMKEGVSGWVLSYVGRGLSSATAKDEGSGPTIAKEEVSGWVELGGRK</sequence>
<reference evidence="2" key="1">
    <citation type="submission" date="2023-07" db="EMBL/GenBank/DDBJ databases">
        <title>draft genome sequence of fig (Ficus carica).</title>
        <authorList>
            <person name="Takahashi T."/>
            <person name="Nishimura K."/>
        </authorList>
    </citation>
    <scope>NUCLEOTIDE SEQUENCE</scope>
</reference>
<comment type="caution">
    <text evidence="2">The sequence shown here is derived from an EMBL/GenBank/DDBJ whole genome shotgun (WGS) entry which is preliminary data.</text>
</comment>
<protein>
    <submittedName>
        <fullName evidence="2">Uncharacterized protein</fullName>
    </submittedName>
</protein>
<organism evidence="2 3">
    <name type="scientific">Ficus carica</name>
    <name type="common">Common fig</name>
    <dbReference type="NCBI Taxonomy" id="3494"/>
    <lineage>
        <taxon>Eukaryota</taxon>
        <taxon>Viridiplantae</taxon>
        <taxon>Streptophyta</taxon>
        <taxon>Embryophyta</taxon>
        <taxon>Tracheophyta</taxon>
        <taxon>Spermatophyta</taxon>
        <taxon>Magnoliopsida</taxon>
        <taxon>eudicotyledons</taxon>
        <taxon>Gunneridae</taxon>
        <taxon>Pentapetalae</taxon>
        <taxon>rosids</taxon>
        <taxon>fabids</taxon>
        <taxon>Rosales</taxon>
        <taxon>Moraceae</taxon>
        <taxon>Ficeae</taxon>
        <taxon>Ficus</taxon>
    </lineage>
</organism>
<dbReference type="AlphaFoldDB" id="A0AA87Z0X7"/>
<feature type="compositionally biased region" description="Basic and acidic residues" evidence="1">
    <location>
        <begin position="35"/>
        <end position="49"/>
    </location>
</feature>
<evidence type="ECO:0000313" key="2">
    <source>
        <dbReference type="EMBL" id="GMN27363.1"/>
    </source>
</evidence>
<dbReference type="Proteomes" id="UP001187192">
    <property type="component" value="Unassembled WGS sequence"/>
</dbReference>